<dbReference type="SUPFAM" id="SSF53098">
    <property type="entry name" value="Ribonuclease H-like"/>
    <property type="match status" value="1"/>
</dbReference>
<evidence type="ECO:0000313" key="3">
    <source>
        <dbReference type="Proteomes" id="UP000541558"/>
    </source>
</evidence>
<gene>
    <name evidence="2" type="ORF">D9611_002909</name>
</gene>
<name>A0A8H5C8F6_9AGAR</name>
<comment type="caution">
    <text evidence="2">The sequence shown here is derived from an EMBL/GenBank/DDBJ whole genome shotgun (WGS) entry which is preliminary data.</text>
</comment>
<dbReference type="AlphaFoldDB" id="A0A8H5C8F6"/>
<evidence type="ECO:0000313" key="2">
    <source>
        <dbReference type="EMBL" id="KAF5337056.1"/>
    </source>
</evidence>
<dbReference type="PANTHER" id="PTHR46791:SF5">
    <property type="entry name" value="CLR5 DOMAIN-CONTAINING PROTEIN-RELATED"/>
    <property type="match status" value="1"/>
</dbReference>
<sequence>MNNLKPKSSGESNSAEKEPFVFSFPPEIRQEVFDSLASICPQAKLQLVLLDRSARRRYRGPSNVTIYDGEGGESDKALSEDPCDLVILDDYLDAFIEEATEFRKFFSDPSLPDYTYLEIRNLQITTPFTHSRLAWALDALKLFPLSQLKISGDGYSIDLSDYLKTVKVVLKRLPDIPQVTLVLKHYEDEENAADEDVKLTAYYAKASYETEFPPNSEGESPAYSAHVDAQHEDRRRLQRRWKKKLLAVAPSLEEIYLHDCFLESLEQGGGYRKLWCLVAGVGEGEKVWREDEWGFPQLPKMATITSFIGPSTRKASFDAWESDQEYEEVPERGWKQVKNALLTRLGDTPRLGKHVDDAHQLLASATQRNSTICKFLLRGWSNSSNRECVHPPTPITERQSSLSPFSELESLVVPRSKLTPPFWLTRSPFEALTNWPQFSTALPERYAGARWSTNLFNPAPLYISASCMKTAQWKSSGHRQALPYLPLATPQSSGGRCSLGLFCLWGIEFLAIELNSHIFGFREPLRVLAMLELSGGNIGYQELILYGTTTVTTTVALIRWKFVTHAFIDGYSRFVTALKISSNNTANTVLEVFQSGIEKNGLPSRVRGDHGTENVLVAAFMLQMRGHDRGSYIFGKSVHNVRIERLWVDYHAGHTQPWYLLFHDLELSHGLNHENNNHLWLLHHLFLGAMNAAAQQWVAAWNSHRIRTQRSRTPEDIFFFGLVELGCRGIGDLPIRNEDNDIVDYQEFGVDWTFINHTASMERFYERHPEERQVPVNQFSRHETEPHPLNEVLCDAPHCPFPPGLVEAIDHALHQEFGDELLSTTMTIMLTPFLLEDSFVARTSGRTGEAIPTEDILAILNENRGSPELGEDEDILDANSSTLQTVPTTEAQVRAIVAGLGGELPDTGGVIEPENNETPSFINVGYDIEDLQQNKIIELDLPPDPRVGEVINILLAANPELIGGDIKPHPTPCRDSKDKDFLRRLHFASSDPDLTVLISNKPLSISLPDYHKDSSFKNVGLLGDILNLHHNFGERLVAASFDEPSLVRMELLHQRPVYTMYFVTKVSVSAITSDSTAASTEDAPSLNLPAISTSIEDVPSSNLPAQEAETANGHRLPNRIPPLSILGTVFSPAEARGA</sequence>
<dbReference type="InterPro" id="IPR012337">
    <property type="entry name" value="RNaseH-like_sf"/>
</dbReference>
<dbReference type="Gene3D" id="3.30.420.10">
    <property type="entry name" value="Ribonuclease H-like superfamily/Ribonuclease H"/>
    <property type="match status" value="1"/>
</dbReference>
<proteinExistence type="predicted"/>
<evidence type="ECO:0000259" key="1">
    <source>
        <dbReference type="Pfam" id="PF24764"/>
    </source>
</evidence>
<dbReference type="InterPro" id="IPR036397">
    <property type="entry name" value="RNaseH_sf"/>
</dbReference>
<dbReference type="OrthoDB" id="3353107at2759"/>
<dbReference type="EMBL" id="JAACJK010000057">
    <property type="protein sequence ID" value="KAF5337056.1"/>
    <property type="molecule type" value="Genomic_DNA"/>
</dbReference>
<dbReference type="Proteomes" id="UP000541558">
    <property type="component" value="Unassembled WGS sequence"/>
</dbReference>
<accession>A0A8H5C8F6</accession>
<dbReference type="Pfam" id="PF24764">
    <property type="entry name" value="rva_4"/>
    <property type="match status" value="1"/>
</dbReference>
<feature type="domain" description="Integrase core" evidence="1">
    <location>
        <begin position="554"/>
        <end position="724"/>
    </location>
</feature>
<dbReference type="InterPro" id="IPR058913">
    <property type="entry name" value="Integrase_dom_put"/>
</dbReference>
<protein>
    <recommendedName>
        <fullName evidence="1">Integrase core domain-containing protein</fullName>
    </recommendedName>
</protein>
<keyword evidence="3" id="KW-1185">Reference proteome</keyword>
<organism evidence="2 3">
    <name type="scientific">Ephemerocybe angulata</name>
    <dbReference type="NCBI Taxonomy" id="980116"/>
    <lineage>
        <taxon>Eukaryota</taxon>
        <taxon>Fungi</taxon>
        <taxon>Dikarya</taxon>
        <taxon>Basidiomycota</taxon>
        <taxon>Agaricomycotina</taxon>
        <taxon>Agaricomycetes</taxon>
        <taxon>Agaricomycetidae</taxon>
        <taxon>Agaricales</taxon>
        <taxon>Agaricineae</taxon>
        <taxon>Psathyrellaceae</taxon>
        <taxon>Ephemerocybe</taxon>
    </lineage>
</organism>
<dbReference type="PANTHER" id="PTHR46791">
    <property type="entry name" value="EXPRESSED PROTEIN"/>
    <property type="match status" value="1"/>
</dbReference>
<dbReference type="GO" id="GO:0003676">
    <property type="term" value="F:nucleic acid binding"/>
    <property type="evidence" value="ECO:0007669"/>
    <property type="project" value="InterPro"/>
</dbReference>
<reference evidence="2 3" key="1">
    <citation type="journal article" date="2020" name="ISME J.">
        <title>Uncovering the hidden diversity of litter-decomposition mechanisms in mushroom-forming fungi.</title>
        <authorList>
            <person name="Floudas D."/>
            <person name="Bentzer J."/>
            <person name="Ahren D."/>
            <person name="Johansson T."/>
            <person name="Persson P."/>
            <person name="Tunlid A."/>
        </authorList>
    </citation>
    <scope>NUCLEOTIDE SEQUENCE [LARGE SCALE GENOMIC DNA]</scope>
    <source>
        <strain evidence="2 3">CBS 175.51</strain>
    </source>
</reference>